<proteinExistence type="inferred from homology"/>
<keyword evidence="3 6" id="KW-0812">Transmembrane</keyword>
<dbReference type="AlphaFoldDB" id="A0A1Y1I9Q2"/>
<evidence type="ECO:0000313" key="8">
    <source>
        <dbReference type="Proteomes" id="UP000054558"/>
    </source>
</evidence>
<evidence type="ECO:0008006" key="9">
    <source>
        <dbReference type="Google" id="ProtNLM"/>
    </source>
</evidence>
<keyword evidence="8" id="KW-1185">Reference proteome</keyword>
<protein>
    <recommendedName>
        <fullName evidence="9">Transmembrane protein 19</fullName>
    </recommendedName>
</protein>
<evidence type="ECO:0000256" key="3">
    <source>
        <dbReference type="ARBA" id="ARBA00022692"/>
    </source>
</evidence>
<comment type="subcellular location">
    <subcellularLocation>
        <location evidence="1">Membrane</location>
        <topology evidence="1">Multi-pass membrane protein</topology>
    </subcellularLocation>
</comment>
<evidence type="ECO:0000313" key="7">
    <source>
        <dbReference type="EMBL" id="GAQ86149.1"/>
    </source>
</evidence>
<dbReference type="PANTHER" id="PTHR13353">
    <property type="entry name" value="TRANSMEMBRANE PROTEIN 19"/>
    <property type="match status" value="1"/>
</dbReference>
<keyword evidence="4 6" id="KW-1133">Transmembrane helix</keyword>
<dbReference type="GO" id="GO:0016020">
    <property type="term" value="C:membrane"/>
    <property type="evidence" value="ECO:0000318"/>
    <property type="project" value="GO_Central"/>
</dbReference>
<name>A0A1Y1I9Q2_KLENI</name>
<dbReference type="PANTHER" id="PTHR13353:SF14">
    <property type="entry name" value="PROTEIN PGR"/>
    <property type="match status" value="1"/>
</dbReference>
<feature type="transmembrane region" description="Helical" evidence="6">
    <location>
        <begin position="37"/>
        <end position="59"/>
    </location>
</feature>
<accession>A0A1Y1I9Q2</accession>
<dbReference type="Proteomes" id="UP000054558">
    <property type="component" value="Unassembled WGS sequence"/>
</dbReference>
<evidence type="ECO:0000256" key="2">
    <source>
        <dbReference type="ARBA" id="ARBA00009012"/>
    </source>
</evidence>
<comment type="similarity">
    <text evidence="2">Belongs to the TMEM19 family.</text>
</comment>
<reference evidence="7 8" key="1">
    <citation type="journal article" date="2014" name="Nat. Commun.">
        <title>Klebsormidium flaccidum genome reveals primary factors for plant terrestrial adaptation.</title>
        <authorList>
            <person name="Hori K."/>
            <person name="Maruyama F."/>
            <person name="Fujisawa T."/>
            <person name="Togashi T."/>
            <person name="Yamamoto N."/>
            <person name="Seo M."/>
            <person name="Sato S."/>
            <person name="Yamada T."/>
            <person name="Mori H."/>
            <person name="Tajima N."/>
            <person name="Moriyama T."/>
            <person name="Ikeuchi M."/>
            <person name="Watanabe M."/>
            <person name="Wada H."/>
            <person name="Kobayashi K."/>
            <person name="Saito M."/>
            <person name="Masuda T."/>
            <person name="Sasaki-Sekimoto Y."/>
            <person name="Mashiguchi K."/>
            <person name="Awai K."/>
            <person name="Shimojima M."/>
            <person name="Masuda S."/>
            <person name="Iwai M."/>
            <person name="Nobusawa T."/>
            <person name="Narise T."/>
            <person name="Kondo S."/>
            <person name="Saito H."/>
            <person name="Sato R."/>
            <person name="Murakawa M."/>
            <person name="Ihara Y."/>
            <person name="Oshima-Yamada Y."/>
            <person name="Ohtaka K."/>
            <person name="Satoh M."/>
            <person name="Sonobe K."/>
            <person name="Ishii M."/>
            <person name="Ohtani R."/>
            <person name="Kanamori-Sato M."/>
            <person name="Honoki R."/>
            <person name="Miyazaki D."/>
            <person name="Mochizuki H."/>
            <person name="Umetsu J."/>
            <person name="Higashi K."/>
            <person name="Shibata D."/>
            <person name="Kamiya Y."/>
            <person name="Sato N."/>
            <person name="Nakamura Y."/>
            <person name="Tabata S."/>
            <person name="Ida S."/>
            <person name="Kurokawa K."/>
            <person name="Ohta H."/>
        </authorList>
    </citation>
    <scope>NUCLEOTIDE SEQUENCE [LARGE SCALE GENOMIC DNA]</scope>
    <source>
        <strain evidence="7 8">NIES-2285</strain>
    </source>
</reference>
<evidence type="ECO:0000256" key="5">
    <source>
        <dbReference type="ARBA" id="ARBA00023136"/>
    </source>
</evidence>
<dbReference type="OrthoDB" id="30881at2759"/>
<organism evidence="7 8">
    <name type="scientific">Klebsormidium nitens</name>
    <name type="common">Green alga</name>
    <name type="synonym">Ulothrix nitens</name>
    <dbReference type="NCBI Taxonomy" id="105231"/>
    <lineage>
        <taxon>Eukaryota</taxon>
        <taxon>Viridiplantae</taxon>
        <taxon>Streptophyta</taxon>
        <taxon>Klebsormidiophyceae</taxon>
        <taxon>Klebsormidiales</taxon>
        <taxon>Klebsormidiaceae</taxon>
        <taxon>Klebsormidium</taxon>
    </lineage>
</organism>
<evidence type="ECO:0000256" key="1">
    <source>
        <dbReference type="ARBA" id="ARBA00004141"/>
    </source>
</evidence>
<dbReference type="EMBL" id="DF237222">
    <property type="protein sequence ID" value="GAQ86149.1"/>
    <property type="molecule type" value="Genomic_DNA"/>
</dbReference>
<dbReference type="OMA" id="MSSFACC"/>
<dbReference type="Pfam" id="PF01940">
    <property type="entry name" value="DUF92"/>
    <property type="match status" value="1"/>
</dbReference>
<keyword evidence="5 6" id="KW-0472">Membrane</keyword>
<evidence type="ECO:0000256" key="4">
    <source>
        <dbReference type="ARBA" id="ARBA00022989"/>
    </source>
</evidence>
<gene>
    <name evidence="7" type="ORF">KFL_002730070</name>
</gene>
<sequence>MELPLSRLLFALLFSAYLARRSIKNKSLSKSGAVAGVLVGFISFIVGFRYGATLVAFYLSSSKLTKYKASVKKTIEAEFKEGGQRNWIQVFANSLVGTVLAISIAVRTGGRDPFFDARSDPITTALLGGYLGFYAACIGDTWSSELGILSTGNPRLVTTLKVVPKGTNGGVSGVGTAASVAGGLFLGVIFYGVGLLTTGGFGQADGAGAEQWKAVPVAAWAGLAGSLVDSLLGATLQYSGLDGKLKKVVQHPGPGVTQITGLHLLNNEGVNFVASATTAALTAGLSLLVF</sequence>
<dbReference type="STRING" id="105231.A0A1Y1I9Q2"/>
<evidence type="ECO:0000256" key="6">
    <source>
        <dbReference type="SAM" id="Phobius"/>
    </source>
</evidence>
<dbReference type="InterPro" id="IPR002794">
    <property type="entry name" value="DUF92_TMEM19"/>
</dbReference>